<accession>A0AAV6KHQ3</accession>
<dbReference type="GO" id="GO:0016020">
    <property type="term" value="C:membrane"/>
    <property type="evidence" value="ECO:0007669"/>
    <property type="project" value="UniProtKB-SubCell"/>
</dbReference>
<keyword evidence="6" id="KW-1185">Reference proteome</keyword>
<gene>
    <name evidence="5" type="ORF">RHGRI_010235</name>
</gene>
<dbReference type="PANTHER" id="PTHR33491">
    <property type="entry name" value="OSJNBA0016N04.9 PROTEIN"/>
    <property type="match status" value="1"/>
</dbReference>
<dbReference type="Proteomes" id="UP000823749">
    <property type="component" value="Chromosome 4"/>
</dbReference>
<keyword evidence="2 3" id="KW-0732">Signal</keyword>
<feature type="signal peptide" evidence="3">
    <location>
        <begin position="1"/>
        <end position="17"/>
    </location>
</feature>
<feature type="chain" id="PRO_5043462145" description="Wall-associated receptor kinase galacturonan-binding domain-containing protein" evidence="3">
    <location>
        <begin position="18"/>
        <end position="242"/>
    </location>
</feature>
<evidence type="ECO:0000256" key="3">
    <source>
        <dbReference type="SAM" id="SignalP"/>
    </source>
</evidence>
<protein>
    <recommendedName>
        <fullName evidence="4">Wall-associated receptor kinase galacturonan-binding domain-containing protein</fullName>
    </recommendedName>
</protein>
<evidence type="ECO:0000313" key="6">
    <source>
        <dbReference type="Proteomes" id="UP000823749"/>
    </source>
</evidence>
<comment type="caution">
    <text evidence="5">The sequence shown here is derived from an EMBL/GenBank/DDBJ whole genome shotgun (WGS) entry which is preliminary data.</text>
</comment>
<dbReference type="InterPro" id="IPR025287">
    <property type="entry name" value="WAK_GUB"/>
</dbReference>
<name>A0AAV6KHQ3_9ERIC</name>
<proteinExistence type="predicted"/>
<dbReference type="Pfam" id="PF13947">
    <property type="entry name" value="GUB_WAK_bind"/>
    <property type="match status" value="1"/>
</dbReference>
<dbReference type="EMBL" id="JACTNZ010000004">
    <property type="protein sequence ID" value="KAG5552076.1"/>
    <property type="molecule type" value="Genomic_DNA"/>
</dbReference>
<evidence type="ECO:0000259" key="4">
    <source>
        <dbReference type="Pfam" id="PF13947"/>
    </source>
</evidence>
<evidence type="ECO:0000313" key="5">
    <source>
        <dbReference type="EMBL" id="KAG5552076.1"/>
    </source>
</evidence>
<reference evidence="5" key="1">
    <citation type="submission" date="2020-08" db="EMBL/GenBank/DDBJ databases">
        <title>Plant Genome Project.</title>
        <authorList>
            <person name="Zhang R.-G."/>
        </authorList>
    </citation>
    <scope>NUCLEOTIDE SEQUENCE</scope>
    <source>
        <strain evidence="5">WSP0</strain>
        <tissue evidence="5">Leaf</tissue>
    </source>
</reference>
<organism evidence="5 6">
    <name type="scientific">Rhododendron griersonianum</name>
    <dbReference type="NCBI Taxonomy" id="479676"/>
    <lineage>
        <taxon>Eukaryota</taxon>
        <taxon>Viridiplantae</taxon>
        <taxon>Streptophyta</taxon>
        <taxon>Embryophyta</taxon>
        <taxon>Tracheophyta</taxon>
        <taxon>Spermatophyta</taxon>
        <taxon>Magnoliopsida</taxon>
        <taxon>eudicotyledons</taxon>
        <taxon>Gunneridae</taxon>
        <taxon>Pentapetalae</taxon>
        <taxon>asterids</taxon>
        <taxon>Ericales</taxon>
        <taxon>Ericaceae</taxon>
        <taxon>Ericoideae</taxon>
        <taxon>Rhodoreae</taxon>
        <taxon>Rhododendron</taxon>
    </lineage>
</organism>
<comment type="subcellular location">
    <subcellularLocation>
        <location evidence="1">Membrane</location>
        <topology evidence="1">Single-pass membrane protein</topology>
    </subcellularLocation>
</comment>
<feature type="domain" description="Wall-associated receptor kinase galacturonan-binding" evidence="4">
    <location>
        <begin position="45"/>
        <end position="95"/>
    </location>
</feature>
<evidence type="ECO:0000256" key="1">
    <source>
        <dbReference type="ARBA" id="ARBA00004167"/>
    </source>
</evidence>
<dbReference type="GO" id="GO:0030247">
    <property type="term" value="F:polysaccharide binding"/>
    <property type="evidence" value="ECO:0007669"/>
    <property type="project" value="InterPro"/>
</dbReference>
<sequence length="242" mass="25996">MYLHVLILLFFSRLLLAQPTVLAKNITANIANVTSTSFLGTKPGCQRKCGNLSVPYPFSIGAACSFDLPFVINCSNSEPFIGNVVVLSISPTQVRVQNEVASMCYNKTGAVTNDSGLALTSLTLPFDWPYTFSDTANKLTVVGCDDLGELWADSQDAGILVSACGSIFSNSTDMTGANCPGIGCCQTDIPKGLKTYNVSLSSFYNHTQVLSKDKCGYAFVGEQDSFHYSNLQIFRTPISGTE</sequence>
<evidence type="ECO:0000256" key="2">
    <source>
        <dbReference type="ARBA" id="ARBA00022729"/>
    </source>
</evidence>
<dbReference type="AlphaFoldDB" id="A0AAV6KHQ3"/>